<feature type="transmembrane region" description="Helical" evidence="7">
    <location>
        <begin position="305"/>
        <end position="330"/>
    </location>
</feature>
<evidence type="ECO:0000256" key="2">
    <source>
        <dbReference type="ARBA" id="ARBA00022448"/>
    </source>
</evidence>
<feature type="transmembrane region" description="Helical" evidence="7">
    <location>
        <begin position="385"/>
        <end position="406"/>
    </location>
</feature>
<feature type="transmembrane region" description="Helical" evidence="7">
    <location>
        <begin position="230"/>
        <end position="253"/>
    </location>
</feature>
<dbReference type="InterPro" id="IPR011701">
    <property type="entry name" value="MFS"/>
</dbReference>
<dbReference type="SUPFAM" id="SSF103473">
    <property type="entry name" value="MFS general substrate transporter"/>
    <property type="match status" value="1"/>
</dbReference>
<evidence type="ECO:0000313" key="9">
    <source>
        <dbReference type="EMBL" id="KAL0083711.1"/>
    </source>
</evidence>
<keyword evidence="3 7" id="KW-0812">Transmembrane</keyword>
<dbReference type="CDD" id="cd17323">
    <property type="entry name" value="MFS_Tpo1_MDR_like"/>
    <property type="match status" value="1"/>
</dbReference>
<feature type="transmembrane region" description="Helical" evidence="7">
    <location>
        <begin position="166"/>
        <end position="187"/>
    </location>
</feature>
<proteinExistence type="predicted"/>
<reference evidence="9 10" key="1">
    <citation type="submission" date="2024-04" db="EMBL/GenBank/DDBJ databases">
        <title>Symmetric and asymmetric DNA N6-adenine methylation regulates different biological responses in Mucorales.</title>
        <authorList>
            <consortium name="Lawrence Berkeley National Laboratory"/>
            <person name="Lax C."/>
            <person name="Mondo S.J."/>
            <person name="Osorio-Concepcion M."/>
            <person name="Muszewska A."/>
            <person name="Corrochano-Luque M."/>
            <person name="Gutierrez G."/>
            <person name="Riley R."/>
            <person name="Lipzen A."/>
            <person name="Guo J."/>
            <person name="Hundley H."/>
            <person name="Amirebrahimi M."/>
            <person name="Ng V."/>
            <person name="Lorenzo-Gutierrez D."/>
            <person name="Binder U."/>
            <person name="Yang J."/>
            <person name="Song Y."/>
            <person name="Canovas D."/>
            <person name="Navarro E."/>
            <person name="Freitag M."/>
            <person name="Gabaldon T."/>
            <person name="Grigoriev I.V."/>
            <person name="Corrochano L.M."/>
            <person name="Nicolas F.E."/>
            <person name="Garre V."/>
        </authorList>
    </citation>
    <scope>NUCLEOTIDE SEQUENCE [LARGE SCALE GENOMIC DNA]</scope>
    <source>
        <strain evidence="9 10">L51</strain>
    </source>
</reference>
<feature type="transmembrane region" description="Helical" evidence="7">
    <location>
        <begin position="478"/>
        <end position="500"/>
    </location>
</feature>
<keyword evidence="4 7" id="KW-1133">Transmembrane helix</keyword>
<evidence type="ECO:0000256" key="5">
    <source>
        <dbReference type="ARBA" id="ARBA00023136"/>
    </source>
</evidence>
<dbReference type="PROSITE" id="PS50850">
    <property type="entry name" value="MFS"/>
    <property type="match status" value="1"/>
</dbReference>
<feature type="domain" description="Major facilitator superfamily (MFS) profile" evidence="8">
    <location>
        <begin position="75"/>
        <end position="504"/>
    </location>
</feature>
<dbReference type="Proteomes" id="UP001448207">
    <property type="component" value="Unassembled WGS sequence"/>
</dbReference>
<keyword evidence="10" id="KW-1185">Reference proteome</keyword>
<evidence type="ECO:0000256" key="4">
    <source>
        <dbReference type="ARBA" id="ARBA00022989"/>
    </source>
</evidence>
<feature type="transmembrane region" description="Helical" evidence="7">
    <location>
        <begin position="199"/>
        <end position="218"/>
    </location>
</feature>
<feature type="transmembrane region" description="Helical" evidence="7">
    <location>
        <begin position="112"/>
        <end position="129"/>
    </location>
</feature>
<feature type="compositionally biased region" description="Polar residues" evidence="6">
    <location>
        <begin position="1"/>
        <end position="12"/>
    </location>
</feature>
<comment type="caution">
    <text evidence="9">The sequence shown here is derived from an EMBL/GenBank/DDBJ whole genome shotgun (WGS) entry which is preliminary data.</text>
</comment>
<feature type="transmembrane region" description="Helical" evidence="7">
    <location>
        <begin position="454"/>
        <end position="472"/>
    </location>
</feature>
<sequence length="513" mass="57241">MRGSDSETSTVNEPPVLGPSITTQTVSVHPYLSRHGDIESNVMPDEKKVTVHYVNWEENDPENPNNWPARTRWMYTMLVASLVVSAAFSSSVVTGRLQGPMEDFGVSKEISILQVSLMVFGFMIGPLLWSPLSELYGRKPIYVCALFIYVIFNIPCAVAKNIETLLVCRFFSGFFASAGLTIAGGSISDLFHARERGNAIAYFAAAPYAGPVLGPIVGGWISVGTQSWRWIYWVNMMLAGVLWVLICLMPETYHPVLLARRAKRLRQETGDPSYVTVEEEFPTPLSELLRSNLIRPFEMIVTEPILLLMSMYISIIYALLYAFFFAYPIIFADIHHMNDGEVGVTFCGVLVGTFLALLVTPWLERVYQRSGEKNPTGEPTPENRLPGMMLAAPFIPVSLFIFGWTSFSWVHWFGPVSSGIPFGFGMVLVYYSANNYIIDCFPRYVTSALAAKTLVRSGTGAAFPLFIIQMYHGMGNQWASTLLAFISLAIVPIPYAFYFYGARIRARSKTATH</sequence>
<dbReference type="InterPro" id="IPR036259">
    <property type="entry name" value="MFS_trans_sf"/>
</dbReference>
<feature type="transmembrane region" description="Helical" evidence="7">
    <location>
        <begin position="73"/>
        <end position="92"/>
    </location>
</feature>
<evidence type="ECO:0000256" key="1">
    <source>
        <dbReference type="ARBA" id="ARBA00004141"/>
    </source>
</evidence>
<name>A0ABR3AVX0_PHYBL</name>
<evidence type="ECO:0000256" key="7">
    <source>
        <dbReference type="SAM" id="Phobius"/>
    </source>
</evidence>
<dbReference type="PANTHER" id="PTHR23502">
    <property type="entry name" value="MAJOR FACILITATOR SUPERFAMILY"/>
    <property type="match status" value="1"/>
</dbReference>
<comment type="subcellular location">
    <subcellularLocation>
        <location evidence="1">Membrane</location>
        <topology evidence="1">Multi-pass membrane protein</topology>
    </subcellularLocation>
</comment>
<evidence type="ECO:0000313" key="10">
    <source>
        <dbReference type="Proteomes" id="UP001448207"/>
    </source>
</evidence>
<evidence type="ECO:0000256" key="6">
    <source>
        <dbReference type="SAM" id="MobiDB-lite"/>
    </source>
</evidence>
<keyword evidence="2" id="KW-0813">Transport</keyword>
<feature type="transmembrane region" description="Helical" evidence="7">
    <location>
        <begin position="412"/>
        <end position="433"/>
    </location>
</feature>
<keyword evidence="5 7" id="KW-0472">Membrane</keyword>
<dbReference type="PANTHER" id="PTHR23502:SF132">
    <property type="entry name" value="POLYAMINE TRANSPORTER 2-RELATED"/>
    <property type="match status" value="1"/>
</dbReference>
<organism evidence="9 10">
    <name type="scientific">Phycomyces blakesleeanus</name>
    <dbReference type="NCBI Taxonomy" id="4837"/>
    <lineage>
        <taxon>Eukaryota</taxon>
        <taxon>Fungi</taxon>
        <taxon>Fungi incertae sedis</taxon>
        <taxon>Mucoromycota</taxon>
        <taxon>Mucoromycotina</taxon>
        <taxon>Mucoromycetes</taxon>
        <taxon>Mucorales</taxon>
        <taxon>Phycomycetaceae</taxon>
        <taxon>Phycomyces</taxon>
    </lineage>
</organism>
<dbReference type="EMBL" id="JBCLYO010000013">
    <property type="protein sequence ID" value="KAL0083711.1"/>
    <property type="molecule type" value="Genomic_DNA"/>
</dbReference>
<feature type="region of interest" description="Disordered" evidence="6">
    <location>
        <begin position="1"/>
        <end position="20"/>
    </location>
</feature>
<feature type="transmembrane region" description="Helical" evidence="7">
    <location>
        <begin position="141"/>
        <end position="160"/>
    </location>
</feature>
<evidence type="ECO:0000256" key="3">
    <source>
        <dbReference type="ARBA" id="ARBA00022692"/>
    </source>
</evidence>
<dbReference type="InterPro" id="IPR020846">
    <property type="entry name" value="MFS_dom"/>
</dbReference>
<gene>
    <name evidence="9" type="ORF">J3Q64DRAFT_1748865</name>
</gene>
<feature type="transmembrane region" description="Helical" evidence="7">
    <location>
        <begin position="342"/>
        <end position="364"/>
    </location>
</feature>
<dbReference type="Pfam" id="PF07690">
    <property type="entry name" value="MFS_1"/>
    <property type="match status" value="1"/>
</dbReference>
<accession>A0ABR3AVX0</accession>
<evidence type="ECO:0000259" key="8">
    <source>
        <dbReference type="PROSITE" id="PS50850"/>
    </source>
</evidence>
<protein>
    <submittedName>
        <fullName evidence="9">Major facilitator superfamily domain-containing protein</fullName>
    </submittedName>
</protein>
<dbReference type="Gene3D" id="1.20.1250.20">
    <property type="entry name" value="MFS general substrate transporter like domains"/>
    <property type="match status" value="1"/>
</dbReference>